<evidence type="ECO:0000313" key="2">
    <source>
        <dbReference type="Proteomes" id="UP000075360"/>
    </source>
</evidence>
<evidence type="ECO:0000313" key="1">
    <source>
        <dbReference type="EMBL" id="KXV61356.1"/>
    </source>
</evidence>
<dbReference type="EMBL" id="LHZU01000087">
    <property type="protein sequence ID" value="KXV61356.1"/>
    <property type="molecule type" value="Genomic_DNA"/>
</dbReference>
<proteinExistence type="predicted"/>
<dbReference type="OrthoDB" id="9805247at2"/>
<dbReference type="Proteomes" id="UP000075360">
    <property type="component" value="Unassembled WGS sequence"/>
</dbReference>
<dbReference type="RefSeq" id="WP_061470449.1">
    <property type="nucleotide sequence ID" value="NZ_LHZU01000087.1"/>
</dbReference>
<dbReference type="PANTHER" id="PTHR39166">
    <property type="entry name" value="BLL1166 PROTEIN"/>
    <property type="match status" value="1"/>
</dbReference>
<dbReference type="InterPro" id="IPR009267">
    <property type="entry name" value="NTP_transf_6"/>
</dbReference>
<accession>A0A149U7S7</accession>
<evidence type="ECO:0008006" key="3">
    <source>
        <dbReference type="Google" id="ProtNLM"/>
    </source>
</evidence>
<dbReference type="PATRIC" id="fig|446692.4.peg.3808"/>
<dbReference type="AlphaFoldDB" id="A0A149U7S7"/>
<dbReference type="Pfam" id="PF06042">
    <property type="entry name" value="NTP_transf_6"/>
    <property type="match status" value="1"/>
</dbReference>
<gene>
    <name evidence="1" type="ORF">AD948_02080</name>
</gene>
<sequence>MRYKKKLITLLHDDPVRMDMVRLVRALALPDCWIAAGFVRDAVWDDLHGFPASRPIGDVDVVWFEAEHTQAQTERTIERALCRQMPDTSWSAKNQARMHRRNGDAPYHSVTDAMRYWPETATAVAVRLGDDGRIAVNAPFGLADLFQLKLRPGPSFCGAKKSVFEERVRQKKWLQRYPLLEYEPDMP</sequence>
<protein>
    <recommendedName>
        <fullName evidence="3">Nucleotidyltransferase family protein</fullName>
    </recommendedName>
</protein>
<organism evidence="1 2">
    <name type="scientific">Acetobacter senegalensis</name>
    <dbReference type="NCBI Taxonomy" id="446692"/>
    <lineage>
        <taxon>Bacteria</taxon>
        <taxon>Pseudomonadati</taxon>
        <taxon>Pseudomonadota</taxon>
        <taxon>Alphaproteobacteria</taxon>
        <taxon>Acetobacterales</taxon>
        <taxon>Acetobacteraceae</taxon>
        <taxon>Acetobacter</taxon>
    </lineage>
</organism>
<name>A0A149U7S7_9PROT</name>
<comment type="caution">
    <text evidence="1">The sequence shown here is derived from an EMBL/GenBank/DDBJ whole genome shotgun (WGS) entry which is preliminary data.</text>
</comment>
<reference evidence="1 2" key="1">
    <citation type="submission" date="2015-06" db="EMBL/GenBank/DDBJ databases">
        <title>Improved classification and identification of acetic acid bacteria using matrix-assisted laser desorption/ionization time-of-flight mass spectrometry; Gluconobacter nephelii and Gluconobacter uchimurae are later heterotypic synonyms of Gluconobacter japonicus and Gluconobacter oxydans, respectively.</title>
        <authorList>
            <person name="Li L."/>
            <person name="Cleenwerck I."/>
            <person name="De Vuyst L."/>
            <person name="Vandamme P."/>
        </authorList>
    </citation>
    <scope>NUCLEOTIDE SEQUENCE [LARGE SCALE GENOMIC DNA]</scope>
    <source>
        <strain evidence="1 2">LMG 23690</strain>
    </source>
</reference>
<dbReference type="PANTHER" id="PTHR39166:SF1">
    <property type="entry name" value="BLL1166 PROTEIN"/>
    <property type="match status" value="1"/>
</dbReference>